<dbReference type="SUPFAM" id="SSF111369">
    <property type="entry name" value="HlyD-like secretion proteins"/>
    <property type="match status" value="1"/>
</dbReference>
<dbReference type="HOGENOM" id="CLU_018816_6_5_4"/>
<dbReference type="GO" id="GO:0019898">
    <property type="term" value="C:extrinsic component of membrane"/>
    <property type="evidence" value="ECO:0007669"/>
    <property type="project" value="InterPro"/>
</dbReference>
<accession>S6AZU6</accession>
<name>S6AZU6_SULDS</name>
<feature type="chain" id="PRO_5004545966" evidence="4">
    <location>
        <begin position="29"/>
        <end position="320"/>
    </location>
</feature>
<keyword evidence="4" id="KW-0732">Signal</keyword>
<keyword evidence="2 3" id="KW-0175">Coiled coil</keyword>
<reference evidence="6 7" key="1">
    <citation type="journal article" date="2012" name="Appl. Environ. Microbiol.">
        <title>Draft genome sequence of a psychrotolerant sulfur-oxidizing bacterium, Sulfuricella denitrificans skB26, and proteomic insights into cold adaptation.</title>
        <authorList>
            <person name="Watanabe T."/>
            <person name="Kojima H."/>
            <person name="Fukui M."/>
        </authorList>
    </citation>
    <scope>NUCLEOTIDE SEQUENCE [LARGE SCALE GENOMIC DNA]</scope>
    <source>
        <strain evidence="7">skB26</strain>
    </source>
</reference>
<evidence type="ECO:0000313" key="7">
    <source>
        <dbReference type="Proteomes" id="UP000015559"/>
    </source>
</evidence>
<dbReference type="KEGG" id="sdr:SCD_n00178"/>
<dbReference type="STRING" id="1163617.SCD_n00178"/>
<dbReference type="InterPro" id="IPR030190">
    <property type="entry name" value="MacA_alpha-hairpin_sf"/>
</dbReference>
<comment type="subcellular location">
    <subcellularLocation>
        <location evidence="1">Cell envelope</location>
    </subcellularLocation>
</comment>
<dbReference type="AlphaFoldDB" id="S6AZU6"/>
<dbReference type="GO" id="GO:0030313">
    <property type="term" value="C:cell envelope"/>
    <property type="evidence" value="ECO:0007669"/>
    <property type="project" value="UniProtKB-SubCell"/>
</dbReference>
<evidence type="ECO:0000259" key="5">
    <source>
        <dbReference type="Pfam" id="PF25881"/>
    </source>
</evidence>
<dbReference type="PANTHER" id="PTHR32347:SF23">
    <property type="entry name" value="BLL5650 PROTEIN"/>
    <property type="match status" value="1"/>
</dbReference>
<dbReference type="GO" id="GO:1990961">
    <property type="term" value="P:xenobiotic detoxification by transmembrane export across the plasma membrane"/>
    <property type="evidence" value="ECO:0007669"/>
    <property type="project" value="InterPro"/>
</dbReference>
<keyword evidence="7" id="KW-1185">Reference proteome</keyword>
<proteinExistence type="predicted"/>
<dbReference type="Proteomes" id="UP000015559">
    <property type="component" value="Chromosome"/>
</dbReference>
<dbReference type="RefSeq" id="WP_009207027.1">
    <property type="nucleotide sequence ID" value="NC_022357.1"/>
</dbReference>
<evidence type="ECO:0000256" key="3">
    <source>
        <dbReference type="SAM" id="Coils"/>
    </source>
</evidence>
<dbReference type="InterPro" id="IPR059052">
    <property type="entry name" value="HH_YbhG-like"/>
</dbReference>
<evidence type="ECO:0000256" key="4">
    <source>
        <dbReference type="SAM" id="SignalP"/>
    </source>
</evidence>
<dbReference type="Gene3D" id="6.10.140.1990">
    <property type="match status" value="1"/>
</dbReference>
<dbReference type="OrthoDB" id="8558741at2"/>
<gene>
    <name evidence="6" type="ORF">SCD_n00178</name>
</gene>
<evidence type="ECO:0000313" key="6">
    <source>
        <dbReference type="EMBL" id="BAN34027.1"/>
    </source>
</evidence>
<dbReference type="Pfam" id="PF25881">
    <property type="entry name" value="HH_YBHG"/>
    <property type="match status" value="1"/>
</dbReference>
<protein>
    <submittedName>
        <fullName evidence="6">Secretion protein HlyD family protein</fullName>
    </submittedName>
</protein>
<feature type="domain" description="YbhG-like alpha-helical hairpin" evidence="5">
    <location>
        <begin position="82"/>
        <end position="196"/>
    </location>
</feature>
<dbReference type="InterPro" id="IPR050465">
    <property type="entry name" value="UPF0194_transport"/>
</dbReference>
<sequence>MKCKPARKWQAGLLITVAGLAACSHESAQVYQGYAEGEFVRIAAPYAGSLSVLAVQRGAQIDAGAPLFALEQDNEKAARDEASQGLKRTDAQLENLKKGKRPAELDAIVAQREQARAALKLSEADFSRDEKLAKAGFISSQKLDAGRSVLKRDRERLKELEAQLATAKLAARVDEIRAAEAAVAAARATLARADWSLGQKSVKAPVAGLVQDTLYVQGEWVPAGSPVVSLLPPQNIKVRFFVPETRVGSLKTGQAVTLSCDGCAAPISAAISYISPQAEYTPPVIYSKENRGKLVFLVEARPAPTDAAKLRPGQPMDVRL</sequence>
<evidence type="ECO:0000256" key="2">
    <source>
        <dbReference type="ARBA" id="ARBA00023054"/>
    </source>
</evidence>
<dbReference type="PROSITE" id="PS51257">
    <property type="entry name" value="PROKAR_LIPOPROTEIN"/>
    <property type="match status" value="1"/>
</dbReference>
<dbReference type="eggNOG" id="COG1566">
    <property type="taxonomic scope" value="Bacteria"/>
</dbReference>
<evidence type="ECO:0000256" key="1">
    <source>
        <dbReference type="ARBA" id="ARBA00004196"/>
    </source>
</evidence>
<dbReference type="EMBL" id="AP013066">
    <property type="protein sequence ID" value="BAN34027.1"/>
    <property type="molecule type" value="Genomic_DNA"/>
</dbReference>
<feature type="signal peptide" evidence="4">
    <location>
        <begin position="1"/>
        <end position="28"/>
    </location>
</feature>
<dbReference type="Gene3D" id="2.40.30.170">
    <property type="match status" value="1"/>
</dbReference>
<feature type="coiled-coil region" evidence="3">
    <location>
        <begin position="143"/>
        <end position="177"/>
    </location>
</feature>
<dbReference type="PANTHER" id="PTHR32347">
    <property type="entry name" value="EFFLUX SYSTEM COMPONENT YKNX-RELATED"/>
    <property type="match status" value="1"/>
</dbReference>
<organism evidence="6 7">
    <name type="scientific">Sulfuricella denitrificans (strain DSM 22764 / NBRC 105220 / skB26)</name>
    <dbReference type="NCBI Taxonomy" id="1163617"/>
    <lineage>
        <taxon>Bacteria</taxon>
        <taxon>Pseudomonadati</taxon>
        <taxon>Pseudomonadota</taxon>
        <taxon>Betaproteobacteria</taxon>
        <taxon>Nitrosomonadales</taxon>
        <taxon>Sulfuricellaceae</taxon>
        <taxon>Sulfuricella</taxon>
    </lineage>
</organism>
<dbReference type="GO" id="GO:1990195">
    <property type="term" value="C:macrolide transmembrane transporter complex"/>
    <property type="evidence" value="ECO:0007669"/>
    <property type="project" value="InterPro"/>
</dbReference>